<keyword evidence="5" id="KW-0326">Glycosidase</keyword>
<keyword evidence="6" id="KW-1185">Reference proteome</keyword>
<sequence>MNFRHLAAFALLSTSLAVSMSAQIVPPEKVDEARIDKLLKQMTLEEKMDLIRGGLEPAAMYQGQAGYLPGVPRLGVPSLRMADGPPGVLTKNAGQAQTATMGVAATWSVKDAEQNGVAIARQARSLGIDVVLQPFINIDRDITFARAYNTLGEDPLLNGAMGAAEIKGEQAQGVMSQAKHFVAYDSDSYNVFVDQQALHEVYVAPFDAAIKAGVASIMCSYNRLNGTFACGNSDGLKTILRDELGFKGFITSDWGGVHNVHFLNEGLTMEMPGAADPDSPLASLIHNYFVTIPPSGPPPAPLDATALAGMLGGSIPEEKGAAGMDVNAFPMDSDPATMRDAIKDGSITEAKITEAARYVLREIVRFGYMDGKQKHDVTPQDLEGNGAIIEKTAEDAAVLLKNEGGILPLKTGESVALIGPTAGQVDSIGTFGERSPGIPARQVSPLAAMKKLAPGTEVNFAVADDLTGATIPASALSHDGQPGLERVDASGSKTVDASFDFTQTNGKSLPPNTIATWKGELTVPADGDYWLYLQILGTRAILSIDGKEIGRTGAAKGAVHGDIQYATQDGGLPTTDGLDNVRRSIQLTKGAHAIEIKTSLDTSSAPVQVRLNWSTPEARERNHDVAVAAAKSSKTAVVFVWTRDKPHFHLPGDQDKLIEDIAAVNPNTVVVLNSSQPVAMPWIDKVKGVVEMWWTGDEGGPAEAKILLGLANPGGKLPMTWGKALEDYPATSPAHPERSSAGVDGKTTFSEGVLVGYRWFDDQKIEPLFPFGYGLSYTKFAMSDVKVKPSAGGGAEVSVKVKNTGAVAGDEVAEVYLEAPKSKPEGVQFAPKTLAAFDRISLKPGEEREVKLTIAPRAFEYWSVDKKKWMKPEGSRMVWVGDSSRDLTLKAEVK</sequence>
<feature type="signal peptide" evidence="3">
    <location>
        <begin position="1"/>
        <end position="24"/>
    </location>
</feature>
<dbReference type="SUPFAM" id="SSF51445">
    <property type="entry name" value="(Trans)glycosidases"/>
    <property type="match status" value="1"/>
</dbReference>
<dbReference type="PANTHER" id="PTHR42715">
    <property type="entry name" value="BETA-GLUCOSIDASE"/>
    <property type="match status" value="1"/>
</dbReference>
<accession>A0A7W7ZIK3</accession>
<keyword evidence="3" id="KW-0732">Signal</keyword>
<dbReference type="SMART" id="SM01217">
    <property type="entry name" value="Fn3_like"/>
    <property type="match status" value="1"/>
</dbReference>
<dbReference type="EC" id="3.2.1.21" evidence="5"/>
<comment type="similarity">
    <text evidence="1">Belongs to the glycosyl hydrolase 3 family.</text>
</comment>
<dbReference type="Gene3D" id="3.40.50.1700">
    <property type="entry name" value="Glycoside hydrolase family 3 C-terminal domain"/>
    <property type="match status" value="1"/>
</dbReference>
<comment type="caution">
    <text evidence="5">The sequence shown here is derived from an EMBL/GenBank/DDBJ whole genome shotgun (WGS) entry which is preliminary data.</text>
</comment>
<feature type="domain" description="PA14" evidence="4">
    <location>
        <begin position="461"/>
        <end position="631"/>
    </location>
</feature>
<dbReference type="RefSeq" id="WP_184221753.1">
    <property type="nucleotide sequence ID" value="NZ_JACHIP010000007.1"/>
</dbReference>
<keyword evidence="2 5" id="KW-0378">Hydrolase</keyword>
<dbReference type="InterPro" id="IPR037524">
    <property type="entry name" value="PA14/GLEYA"/>
</dbReference>
<dbReference type="InterPro" id="IPR036962">
    <property type="entry name" value="Glyco_hydro_3_N_sf"/>
</dbReference>
<reference evidence="5 6" key="1">
    <citation type="submission" date="2020-08" db="EMBL/GenBank/DDBJ databases">
        <title>Genomic Encyclopedia of Type Strains, Phase IV (KMG-V): Genome sequencing to study the core and pangenomes of soil and plant-associated prokaryotes.</title>
        <authorList>
            <person name="Whitman W."/>
        </authorList>
    </citation>
    <scope>NUCLEOTIDE SEQUENCE [LARGE SCALE GENOMIC DNA]</scope>
    <source>
        <strain evidence="5 6">M8UP14</strain>
    </source>
</reference>
<dbReference type="PROSITE" id="PS51820">
    <property type="entry name" value="PA14"/>
    <property type="match status" value="1"/>
</dbReference>
<dbReference type="Gene3D" id="2.60.120.380">
    <property type="match status" value="1"/>
</dbReference>
<dbReference type="Proteomes" id="UP000540989">
    <property type="component" value="Unassembled WGS sequence"/>
</dbReference>
<dbReference type="InterPro" id="IPR026891">
    <property type="entry name" value="Fn3-like"/>
</dbReference>
<dbReference type="Gene3D" id="2.60.40.10">
    <property type="entry name" value="Immunoglobulins"/>
    <property type="match status" value="1"/>
</dbReference>
<name>A0A7W7ZIK3_9BACT</name>
<dbReference type="GO" id="GO:0005975">
    <property type="term" value="P:carbohydrate metabolic process"/>
    <property type="evidence" value="ECO:0007669"/>
    <property type="project" value="InterPro"/>
</dbReference>
<evidence type="ECO:0000256" key="1">
    <source>
        <dbReference type="ARBA" id="ARBA00005336"/>
    </source>
</evidence>
<gene>
    <name evidence="5" type="ORF">HDF16_004590</name>
</gene>
<organism evidence="5 6">
    <name type="scientific">Granulicella aggregans</name>
    <dbReference type="NCBI Taxonomy" id="474949"/>
    <lineage>
        <taxon>Bacteria</taxon>
        <taxon>Pseudomonadati</taxon>
        <taxon>Acidobacteriota</taxon>
        <taxon>Terriglobia</taxon>
        <taxon>Terriglobales</taxon>
        <taxon>Acidobacteriaceae</taxon>
        <taxon>Granulicella</taxon>
    </lineage>
</organism>
<dbReference type="Pfam" id="PF01915">
    <property type="entry name" value="Glyco_hydro_3_C"/>
    <property type="match status" value="1"/>
</dbReference>
<dbReference type="InterPro" id="IPR017853">
    <property type="entry name" value="GH"/>
</dbReference>
<dbReference type="InterPro" id="IPR002772">
    <property type="entry name" value="Glyco_hydro_3_C"/>
</dbReference>
<dbReference type="Pfam" id="PF14310">
    <property type="entry name" value="Fn3-like"/>
    <property type="match status" value="1"/>
</dbReference>
<dbReference type="Pfam" id="PF00933">
    <property type="entry name" value="Glyco_hydro_3"/>
    <property type="match status" value="1"/>
</dbReference>
<proteinExistence type="inferred from homology"/>
<evidence type="ECO:0000256" key="3">
    <source>
        <dbReference type="SAM" id="SignalP"/>
    </source>
</evidence>
<feature type="chain" id="PRO_5030663146" evidence="3">
    <location>
        <begin position="25"/>
        <end position="894"/>
    </location>
</feature>
<protein>
    <submittedName>
        <fullName evidence="5">Beta-glucosidase</fullName>
        <ecNumber evidence="5">3.2.1.21</ecNumber>
    </submittedName>
</protein>
<dbReference type="AlphaFoldDB" id="A0A7W7ZIK3"/>
<evidence type="ECO:0000313" key="5">
    <source>
        <dbReference type="EMBL" id="MBB5059861.1"/>
    </source>
</evidence>
<dbReference type="InterPro" id="IPR050288">
    <property type="entry name" value="Cellulose_deg_GH3"/>
</dbReference>
<dbReference type="EMBL" id="JACHIP010000007">
    <property type="protein sequence ID" value="MBB5059861.1"/>
    <property type="molecule type" value="Genomic_DNA"/>
</dbReference>
<dbReference type="InterPro" id="IPR001764">
    <property type="entry name" value="Glyco_hydro_3_N"/>
</dbReference>
<dbReference type="PRINTS" id="PR00133">
    <property type="entry name" value="GLHYDRLASE3"/>
</dbReference>
<dbReference type="InterPro" id="IPR013783">
    <property type="entry name" value="Ig-like_fold"/>
</dbReference>
<dbReference type="InterPro" id="IPR036881">
    <property type="entry name" value="Glyco_hydro_3_C_sf"/>
</dbReference>
<evidence type="ECO:0000259" key="4">
    <source>
        <dbReference type="PROSITE" id="PS51820"/>
    </source>
</evidence>
<evidence type="ECO:0000256" key="2">
    <source>
        <dbReference type="ARBA" id="ARBA00022801"/>
    </source>
</evidence>
<dbReference type="GO" id="GO:0008422">
    <property type="term" value="F:beta-glucosidase activity"/>
    <property type="evidence" value="ECO:0007669"/>
    <property type="project" value="UniProtKB-EC"/>
</dbReference>
<dbReference type="PANTHER" id="PTHR42715:SF10">
    <property type="entry name" value="BETA-GLUCOSIDASE"/>
    <property type="match status" value="1"/>
</dbReference>
<dbReference type="SUPFAM" id="SSF52279">
    <property type="entry name" value="Beta-D-glucan exohydrolase, C-terminal domain"/>
    <property type="match status" value="1"/>
</dbReference>
<dbReference type="Gene3D" id="3.20.20.300">
    <property type="entry name" value="Glycoside hydrolase, family 3, N-terminal domain"/>
    <property type="match status" value="2"/>
</dbReference>
<evidence type="ECO:0000313" key="6">
    <source>
        <dbReference type="Proteomes" id="UP000540989"/>
    </source>
</evidence>